<reference evidence="2" key="1">
    <citation type="submission" date="2020-04" db="EMBL/GenBank/DDBJ databases">
        <title>Draft genome resource of the tomato pathogen Pseudocercospora fuligena.</title>
        <authorList>
            <person name="Zaccaron A."/>
        </authorList>
    </citation>
    <scope>NUCLEOTIDE SEQUENCE</scope>
    <source>
        <strain evidence="2">PF001</strain>
    </source>
</reference>
<proteinExistence type="predicted"/>
<gene>
    <name evidence="2" type="ORF">HII31_05230</name>
</gene>
<dbReference type="Proteomes" id="UP000660729">
    <property type="component" value="Unassembled WGS sequence"/>
</dbReference>
<comment type="caution">
    <text evidence="2">The sequence shown here is derived from an EMBL/GenBank/DDBJ whole genome shotgun (WGS) entry which is preliminary data.</text>
</comment>
<evidence type="ECO:0000313" key="3">
    <source>
        <dbReference type="Proteomes" id="UP000660729"/>
    </source>
</evidence>
<protein>
    <recommendedName>
        <fullName evidence="4">Cyanovirin-N domain-containing protein</fullName>
    </recommendedName>
</protein>
<organism evidence="2 3">
    <name type="scientific">Pseudocercospora fuligena</name>
    <dbReference type="NCBI Taxonomy" id="685502"/>
    <lineage>
        <taxon>Eukaryota</taxon>
        <taxon>Fungi</taxon>
        <taxon>Dikarya</taxon>
        <taxon>Ascomycota</taxon>
        <taxon>Pezizomycotina</taxon>
        <taxon>Dothideomycetes</taxon>
        <taxon>Dothideomycetidae</taxon>
        <taxon>Mycosphaerellales</taxon>
        <taxon>Mycosphaerellaceae</taxon>
        <taxon>Pseudocercospora</taxon>
    </lineage>
</organism>
<feature type="signal peptide" evidence="1">
    <location>
        <begin position="1"/>
        <end position="16"/>
    </location>
</feature>
<name>A0A8H6VJ24_9PEZI</name>
<accession>A0A8H6VJ24</accession>
<dbReference type="EMBL" id="JABCIY010000085">
    <property type="protein sequence ID" value="KAF7193450.1"/>
    <property type="molecule type" value="Genomic_DNA"/>
</dbReference>
<feature type="chain" id="PRO_5034075586" description="Cyanovirin-N domain-containing protein" evidence="1">
    <location>
        <begin position="17"/>
        <end position="168"/>
    </location>
</feature>
<evidence type="ECO:0000313" key="2">
    <source>
        <dbReference type="EMBL" id="KAF7193450.1"/>
    </source>
</evidence>
<dbReference type="OrthoDB" id="3633477at2759"/>
<sequence>MRFILAIAALVGAAFASALPSYSASNAGAINGVMPIPQSALDPNQTLDIAREQGPDPDEAYCYLCMGCWAKQNGALVISYNVHIGFAYSSGHEFNNGNGLQDQCTNIFWDLEHRTGAISMWKCEADDYTDRTTLHFNNIVGQGGDLSDVLNKFYPDVAARNPFNCPDK</sequence>
<evidence type="ECO:0008006" key="4">
    <source>
        <dbReference type="Google" id="ProtNLM"/>
    </source>
</evidence>
<dbReference type="AlphaFoldDB" id="A0A8H6VJ24"/>
<keyword evidence="1" id="KW-0732">Signal</keyword>
<evidence type="ECO:0000256" key="1">
    <source>
        <dbReference type="SAM" id="SignalP"/>
    </source>
</evidence>
<keyword evidence="3" id="KW-1185">Reference proteome</keyword>